<sequence>MNQVRPQLTRPPLRTLILGGIYTGLCASLLLMGSGCAVTRGQETVGAYLDDSAITTAVKGRFIDNKDVDASAISVETLQGTVMLSGFAKSSREKTTAEALTWKVVGVKAVKNEIAVRP</sequence>
<proteinExistence type="predicted"/>
<organism evidence="3 4">
    <name type="scientific">Kinneretia aquatilis</name>
    <dbReference type="NCBI Taxonomy" id="2070761"/>
    <lineage>
        <taxon>Bacteria</taxon>
        <taxon>Pseudomonadati</taxon>
        <taxon>Pseudomonadota</taxon>
        <taxon>Betaproteobacteria</taxon>
        <taxon>Burkholderiales</taxon>
        <taxon>Sphaerotilaceae</taxon>
        <taxon>Roseateles</taxon>
    </lineage>
</organism>
<dbReference type="Pfam" id="PF04972">
    <property type="entry name" value="BON"/>
    <property type="match status" value="1"/>
</dbReference>
<keyword evidence="4" id="KW-1185">Reference proteome</keyword>
<gene>
    <name evidence="3" type="ORF">C1O66_06620</name>
</gene>
<dbReference type="InterPro" id="IPR007055">
    <property type="entry name" value="BON_dom"/>
</dbReference>
<dbReference type="InterPro" id="IPR014004">
    <property type="entry name" value="Transpt-assoc_nodulatn_dom_bac"/>
</dbReference>
<dbReference type="Gene3D" id="3.30.1340.30">
    <property type="match status" value="1"/>
</dbReference>
<keyword evidence="1" id="KW-1133">Transmembrane helix</keyword>
<feature type="transmembrane region" description="Helical" evidence="1">
    <location>
        <begin position="12"/>
        <end position="32"/>
    </location>
</feature>
<dbReference type="Proteomes" id="UP000235916">
    <property type="component" value="Unassembled WGS sequence"/>
</dbReference>
<dbReference type="AlphaFoldDB" id="A0A2N8KUV1"/>
<dbReference type="PANTHER" id="PTHR34606:SF16">
    <property type="entry name" value="BON DOMAIN-CONTAINING PROTEIN"/>
    <property type="match status" value="1"/>
</dbReference>
<evidence type="ECO:0000313" key="3">
    <source>
        <dbReference type="EMBL" id="PND37235.1"/>
    </source>
</evidence>
<reference evidence="3 4" key="1">
    <citation type="submission" date="2018-01" db="EMBL/GenBank/DDBJ databases">
        <title>Draft genome sequence of Paucibacter aquatile CR182 isolated from freshwater of the Nakdong River.</title>
        <authorList>
            <person name="Choi A."/>
            <person name="Chung E.J."/>
        </authorList>
    </citation>
    <scope>NUCLEOTIDE SEQUENCE [LARGE SCALE GENOMIC DNA]</scope>
    <source>
        <strain evidence="3 4">CR182</strain>
    </source>
</reference>
<evidence type="ECO:0000313" key="4">
    <source>
        <dbReference type="Proteomes" id="UP000235916"/>
    </source>
</evidence>
<dbReference type="PROSITE" id="PS50914">
    <property type="entry name" value="BON"/>
    <property type="match status" value="1"/>
</dbReference>
<keyword evidence="1" id="KW-0812">Transmembrane</keyword>
<comment type="caution">
    <text evidence="3">The sequence shown here is derived from an EMBL/GenBank/DDBJ whole genome shotgun (WGS) entry which is preliminary data.</text>
</comment>
<accession>A0A2N8KUV1</accession>
<dbReference type="EMBL" id="POSP01000003">
    <property type="protein sequence ID" value="PND37235.1"/>
    <property type="molecule type" value="Genomic_DNA"/>
</dbReference>
<evidence type="ECO:0000256" key="1">
    <source>
        <dbReference type="SAM" id="Phobius"/>
    </source>
</evidence>
<keyword evidence="1" id="KW-0472">Membrane</keyword>
<dbReference type="SMART" id="SM00749">
    <property type="entry name" value="BON"/>
    <property type="match status" value="1"/>
</dbReference>
<dbReference type="InterPro" id="IPR051686">
    <property type="entry name" value="Lipoprotein_DolP"/>
</dbReference>
<feature type="domain" description="BON" evidence="2">
    <location>
        <begin position="50"/>
        <end position="118"/>
    </location>
</feature>
<evidence type="ECO:0000259" key="2">
    <source>
        <dbReference type="PROSITE" id="PS50914"/>
    </source>
</evidence>
<dbReference type="PANTHER" id="PTHR34606">
    <property type="entry name" value="BON DOMAIN-CONTAINING PROTEIN"/>
    <property type="match status" value="1"/>
</dbReference>
<protein>
    <submittedName>
        <fullName evidence="3">Transporter</fullName>
    </submittedName>
</protein>
<name>A0A2N8KUV1_9BURK</name>
<dbReference type="OrthoDB" id="7360581at2"/>